<keyword evidence="4" id="KW-1185">Reference proteome</keyword>
<dbReference type="SUPFAM" id="SSF141371">
    <property type="entry name" value="PilZ domain-like"/>
    <property type="match status" value="1"/>
</dbReference>
<evidence type="ECO:0000259" key="2">
    <source>
        <dbReference type="Pfam" id="PF07238"/>
    </source>
</evidence>
<reference evidence="4" key="1">
    <citation type="journal article" date="2019" name="Int. J. Syst. Evol. Microbiol.">
        <title>The Global Catalogue of Microorganisms (GCM) 10K type strain sequencing project: providing services to taxonomists for standard genome sequencing and annotation.</title>
        <authorList>
            <consortium name="The Broad Institute Genomics Platform"/>
            <consortium name="The Broad Institute Genome Sequencing Center for Infectious Disease"/>
            <person name="Wu L."/>
            <person name="Ma J."/>
        </authorList>
    </citation>
    <scope>NUCLEOTIDE SEQUENCE [LARGE SCALE GENOMIC DNA]</scope>
    <source>
        <strain evidence="4">CECT 7069</strain>
    </source>
</reference>
<name>A0ABT8BEI9_9HYPH</name>
<dbReference type="Pfam" id="PF07238">
    <property type="entry name" value="PilZ"/>
    <property type="match status" value="1"/>
</dbReference>
<protein>
    <submittedName>
        <fullName evidence="3">PilZ domain-containing protein</fullName>
    </submittedName>
</protein>
<organism evidence="3 4">
    <name type="scientific">Methylobacterium adhaesivum</name>
    <dbReference type="NCBI Taxonomy" id="333297"/>
    <lineage>
        <taxon>Bacteria</taxon>
        <taxon>Pseudomonadati</taxon>
        <taxon>Pseudomonadota</taxon>
        <taxon>Alphaproteobacteria</taxon>
        <taxon>Hyphomicrobiales</taxon>
        <taxon>Methylobacteriaceae</taxon>
        <taxon>Methylobacterium</taxon>
    </lineage>
</organism>
<dbReference type="Proteomes" id="UP001224644">
    <property type="component" value="Unassembled WGS sequence"/>
</dbReference>
<gene>
    <name evidence="3" type="ORF">QWZ12_07275</name>
</gene>
<dbReference type="Gene3D" id="2.40.10.220">
    <property type="entry name" value="predicted glycosyltransferase like domains"/>
    <property type="match status" value="1"/>
</dbReference>
<feature type="region of interest" description="Disordered" evidence="1">
    <location>
        <begin position="1"/>
        <end position="20"/>
    </location>
</feature>
<evidence type="ECO:0000313" key="4">
    <source>
        <dbReference type="Proteomes" id="UP001224644"/>
    </source>
</evidence>
<dbReference type="InterPro" id="IPR009875">
    <property type="entry name" value="PilZ_domain"/>
</dbReference>
<proteinExistence type="predicted"/>
<accession>A0ABT8BEI9</accession>
<evidence type="ECO:0000256" key="1">
    <source>
        <dbReference type="SAM" id="MobiDB-lite"/>
    </source>
</evidence>
<dbReference type="RefSeq" id="WP_283207208.1">
    <property type="nucleotide sequence ID" value="NZ_BPQD01000030.1"/>
</dbReference>
<dbReference type="EMBL" id="JAUFPX010000004">
    <property type="protein sequence ID" value="MDN3590416.1"/>
    <property type="molecule type" value="Genomic_DNA"/>
</dbReference>
<evidence type="ECO:0000313" key="3">
    <source>
        <dbReference type="EMBL" id="MDN3590416.1"/>
    </source>
</evidence>
<comment type="caution">
    <text evidence="3">The sequence shown here is derived from an EMBL/GenBank/DDBJ whole genome shotgun (WGS) entry which is preliminary data.</text>
</comment>
<sequence>MTSDAEFPGRPPPENRRRHRRLPVTVSARVVHAGTTHRTDILDVSDDGMLLAAVEGLVAVTDQIVDVHSSALGRVRAKVVGVSRSGIHVQLESFPPGYAAAVERLFALTRTWIP</sequence>
<feature type="domain" description="PilZ" evidence="2">
    <location>
        <begin position="15"/>
        <end position="105"/>
    </location>
</feature>